<feature type="region of interest" description="Disordered" evidence="4">
    <location>
        <begin position="58"/>
        <end position="82"/>
    </location>
</feature>
<gene>
    <name evidence="7" type="ORF">TTAC_LOCUS840</name>
</gene>
<dbReference type="WBParaSite" id="TTAC_0000083901-mRNA-1">
    <property type="protein sequence ID" value="TTAC_0000083901-mRNA-1"/>
    <property type="gene ID" value="TTAC_0000083901"/>
</dbReference>
<evidence type="ECO:0000256" key="4">
    <source>
        <dbReference type="SAM" id="MobiDB-lite"/>
    </source>
</evidence>
<feature type="domain" description="Phosphodiesterase 4 upstream conserved regions (UCR)" evidence="6">
    <location>
        <begin position="21"/>
        <end position="54"/>
    </location>
</feature>
<dbReference type="STRING" id="6205.A0A0R3WJJ0"/>
<feature type="compositionally biased region" description="Gly residues" evidence="4">
    <location>
        <begin position="68"/>
        <end position="77"/>
    </location>
</feature>
<dbReference type="OrthoDB" id="189220at2759"/>
<dbReference type="Pfam" id="PF18100">
    <property type="entry name" value="PDE4_UCR"/>
    <property type="match status" value="1"/>
</dbReference>
<keyword evidence="5" id="KW-1133">Transmembrane helix</keyword>
<evidence type="ECO:0000256" key="2">
    <source>
        <dbReference type="ARBA" id="ARBA00022801"/>
    </source>
</evidence>
<evidence type="ECO:0000313" key="7">
    <source>
        <dbReference type="EMBL" id="VDM17062.1"/>
    </source>
</evidence>
<evidence type="ECO:0000256" key="3">
    <source>
        <dbReference type="ARBA" id="ARBA00023149"/>
    </source>
</evidence>
<keyword evidence="5" id="KW-0472">Membrane</keyword>
<dbReference type="AlphaFoldDB" id="A0A0R3WJJ0"/>
<reference evidence="9" key="1">
    <citation type="submission" date="2017-02" db="UniProtKB">
        <authorList>
            <consortium name="WormBaseParasite"/>
        </authorList>
    </citation>
    <scope>IDENTIFICATION</scope>
</reference>
<keyword evidence="8" id="KW-1185">Reference proteome</keyword>
<feature type="transmembrane region" description="Helical" evidence="5">
    <location>
        <begin position="200"/>
        <end position="227"/>
    </location>
</feature>
<evidence type="ECO:0000313" key="8">
    <source>
        <dbReference type="Proteomes" id="UP000274429"/>
    </source>
</evidence>
<organism evidence="9">
    <name type="scientific">Hydatigena taeniaeformis</name>
    <name type="common">Feline tapeworm</name>
    <name type="synonym">Taenia taeniaeformis</name>
    <dbReference type="NCBI Taxonomy" id="6205"/>
    <lineage>
        <taxon>Eukaryota</taxon>
        <taxon>Metazoa</taxon>
        <taxon>Spiralia</taxon>
        <taxon>Lophotrochozoa</taxon>
        <taxon>Platyhelminthes</taxon>
        <taxon>Cestoda</taxon>
        <taxon>Eucestoda</taxon>
        <taxon>Cyclophyllidea</taxon>
        <taxon>Taeniidae</taxon>
        <taxon>Hydatigera</taxon>
    </lineage>
</organism>
<reference evidence="7 8" key="2">
    <citation type="submission" date="2018-11" db="EMBL/GenBank/DDBJ databases">
        <authorList>
            <consortium name="Pathogen Informatics"/>
        </authorList>
    </citation>
    <scope>NUCLEOTIDE SEQUENCE [LARGE SCALE GENOMIC DNA]</scope>
</reference>
<evidence type="ECO:0000256" key="5">
    <source>
        <dbReference type="SAM" id="Phobius"/>
    </source>
</evidence>
<accession>A0A0R3WJJ0</accession>
<dbReference type="Proteomes" id="UP000274429">
    <property type="component" value="Unassembled WGS sequence"/>
</dbReference>
<evidence type="ECO:0000313" key="9">
    <source>
        <dbReference type="WBParaSite" id="TTAC_0000083901-mRNA-1"/>
    </source>
</evidence>
<evidence type="ECO:0000259" key="6">
    <source>
        <dbReference type="Pfam" id="PF18100"/>
    </source>
</evidence>
<name>A0A0R3WJJ0_HYDTA</name>
<keyword evidence="2" id="KW-0378">Hydrolase</keyword>
<sequence length="229" mass="23149">MHSIMLLKAAGPLQTECLPGQPFKKMLNKELSQVYDGDKISSQISEYICSTFLDQDEQTTDNQLPGISGNGGGGANEEGGNEGAAASSALVAAVAAAASAAAAAAASKATDTVKSGGVGVVDVGVGITEQKTITAGSSTDFRKMQHEGQQGPSMGSSVIVRLDRSTAQKLAAAAAASETVHGCKALRSHQDCGLGPPDRIIIIITTIVIIIVAATITATATAIVIIITD</sequence>
<dbReference type="EC" id="3.1.4.53" evidence="1"/>
<keyword evidence="5" id="KW-0812">Transmembrane</keyword>
<dbReference type="InterPro" id="IPR040844">
    <property type="entry name" value="PDE4_UCR"/>
</dbReference>
<dbReference type="EMBL" id="UYWX01000110">
    <property type="protein sequence ID" value="VDM17062.1"/>
    <property type="molecule type" value="Genomic_DNA"/>
</dbReference>
<proteinExistence type="predicted"/>
<keyword evidence="3" id="KW-0114">cAMP</keyword>
<evidence type="ECO:0000256" key="1">
    <source>
        <dbReference type="ARBA" id="ARBA00012276"/>
    </source>
</evidence>
<protein>
    <recommendedName>
        <fullName evidence="1">3',5'-cyclic-AMP phosphodiesterase</fullName>
        <ecNumber evidence="1">3.1.4.53</ecNumber>
    </recommendedName>
</protein>
<dbReference type="GO" id="GO:0004115">
    <property type="term" value="F:3',5'-cyclic-AMP phosphodiesterase activity"/>
    <property type="evidence" value="ECO:0007669"/>
    <property type="project" value="UniProtKB-EC"/>
</dbReference>